<reference evidence="8 9" key="1">
    <citation type="submission" date="2017-02" db="EMBL/GenBank/DDBJ databases">
        <title>The new phylogeny of genus Mycobacterium.</title>
        <authorList>
            <person name="Tortoli E."/>
            <person name="Trovato A."/>
            <person name="Cirillo D.M."/>
        </authorList>
    </citation>
    <scope>NUCLEOTIDE SEQUENCE [LARGE SCALE GENOMIC DNA]</scope>
    <source>
        <strain evidence="8 9">DSM 45057</strain>
    </source>
</reference>
<dbReference type="PANTHER" id="PTHR36923">
    <property type="entry name" value="FERREDOXIN"/>
    <property type="match status" value="1"/>
</dbReference>
<keyword evidence="2" id="KW-0813">Transport</keyword>
<protein>
    <submittedName>
        <fullName evidence="8">Ferredoxin</fullName>
    </submittedName>
</protein>
<name>A0A1X0A6Y8_MYCAN</name>
<dbReference type="Gene3D" id="3.30.70.20">
    <property type="match status" value="1"/>
</dbReference>
<sequence length="64" mass="7176">MKVRLEQSRCVGHAQCYAVDPELFPIDDSGYSTLQERHVRPEDEQVTRDGVGACPEMALILEAD</sequence>
<dbReference type="Proteomes" id="UP000192284">
    <property type="component" value="Unassembled WGS sequence"/>
</dbReference>
<accession>A0A1X0A6Y8</accession>
<keyword evidence="6" id="KW-0411">Iron-sulfur</keyword>
<evidence type="ECO:0000256" key="7">
    <source>
        <dbReference type="ARBA" id="ARBA00023291"/>
    </source>
</evidence>
<proteinExistence type="predicted"/>
<evidence type="ECO:0000313" key="8">
    <source>
        <dbReference type="EMBL" id="ORA25841.1"/>
    </source>
</evidence>
<evidence type="ECO:0000256" key="1">
    <source>
        <dbReference type="ARBA" id="ARBA00001927"/>
    </source>
</evidence>
<comment type="cofactor">
    <cofactor evidence="1">
        <name>[3Fe-4S] cluster</name>
        <dbReference type="ChEBI" id="CHEBI:21137"/>
    </cofactor>
</comment>
<evidence type="ECO:0000256" key="6">
    <source>
        <dbReference type="ARBA" id="ARBA00023014"/>
    </source>
</evidence>
<dbReference type="Pfam" id="PF13459">
    <property type="entry name" value="Fer4_15"/>
    <property type="match status" value="1"/>
</dbReference>
<dbReference type="PANTHER" id="PTHR36923:SF3">
    <property type="entry name" value="FERREDOXIN"/>
    <property type="match status" value="1"/>
</dbReference>
<evidence type="ECO:0000256" key="5">
    <source>
        <dbReference type="ARBA" id="ARBA00023004"/>
    </source>
</evidence>
<evidence type="ECO:0000256" key="3">
    <source>
        <dbReference type="ARBA" id="ARBA00022723"/>
    </source>
</evidence>
<dbReference type="RefSeq" id="WP_083111335.1">
    <property type="nucleotide sequence ID" value="NZ_JACKTS010000014.1"/>
</dbReference>
<dbReference type="SUPFAM" id="SSF54862">
    <property type="entry name" value="4Fe-4S ferredoxins"/>
    <property type="match status" value="1"/>
</dbReference>
<keyword evidence="9" id="KW-1185">Reference proteome</keyword>
<keyword evidence="4" id="KW-0249">Electron transport</keyword>
<organism evidence="8 9">
    <name type="scientific">Mycobacterium angelicum</name>
    <dbReference type="NCBI Taxonomy" id="470074"/>
    <lineage>
        <taxon>Bacteria</taxon>
        <taxon>Bacillati</taxon>
        <taxon>Actinomycetota</taxon>
        <taxon>Actinomycetes</taxon>
        <taxon>Mycobacteriales</taxon>
        <taxon>Mycobacteriaceae</taxon>
        <taxon>Mycobacterium</taxon>
    </lineage>
</organism>
<evidence type="ECO:0000256" key="4">
    <source>
        <dbReference type="ARBA" id="ARBA00022982"/>
    </source>
</evidence>
<keyword evidence="7" id="KW-0003">3Fe-4S</keyword>
<dbReference type="GO" id="GO:0051538">
    <property type="term" value="F:3 iron, 4 sulfur cluster binding"/>
    <property type="evidence" value="ECO:0007669"/>
    <property type="project" value="UniProtKB-KW"/>
</dbReference>
<keyword evidence="5" id="KW-0408">Iron</keyword>
<dbReference type="AlphaFoldDB" id="A0A1X0A6Y8"/>
<evidence type="ECO:0000256" key="2">
    <source>
        <dbReference type="ARBA" id="ARBA00022448"/>
    </source>
</evidence>
<comment type="caution">
    <text evidence="8">The sequence shown here is derived from an EMBL/GenBank/DDBJ whole genome shotgun (WGS) entry which is preliminary data.</text>
</comment>
<gene>
    <name evidence="8" type="ORF">BST12_02050</name>
</gene>
<dbReference type="GO" id="GO:0046872">
    <property type="term" value="F:metal ion binding"/>
    <property type="evidence" value="ECO:0007669"/>
    <property type="project" value="UniProtKB-KW"/>
</dbReference>
<keyword evidence="3" id="KW-0479">Metal-binding</keyword>
<evidence type="ECO:0000313" key="9">
    <source>
        <dbReference type="Proteomes" id="UP000192284"/>
    </source>
</evidence>
<dbReference type="InterPro" id="IPR051269">
    <property type="entry name" value="Fe-S_cluster_ET"/>
</dbReference>
<dbReference type="EMBL" id="MVHE01000002">
    <property type="protein sequence ID" value="ORA25841.1"/>
    <property type="molecule type" value="Genomic_DNA"/>
</dbReference>
<dbReference type="OrthoDB" id="3215519at2"/>